<feature type="binding site" evidence="3">
    <location>
        <position position="16"/>
    </location>
    <ligand>
        <name>a divalent metal cation</name>
        <dbReference type="ChEBI" id="CHEBI:60240"/>
    </ligand>
</feature>
<feature type="binding site" evidence="3">
    <location>
        <position position="118"/>
    </location>
    <ligand>
        <name>substrate</name>
    </ligand>
</feature>
<feature type="active site" description="Proton donor/acceptor" evidence="2">
    <location>
        <position position="194"/>
    </location>
</feature>
<protein>
    <submittedName>
        <fullName evidence="5">SMP-30/gluconolactonase/LRE family protein</fullName>
    </submittedName>
</protein>
<name>A0A7C3VGP7_9CYAN</name>
<dbReference type="PANTHER" id="PTHR10907">
    <property type="entry name" value="REGUCALCIN"/>
    <property type="match status" value="1"/>
</dbReference>
<feature type="domain" description="SMP-30/Gluconolactonase/LRE-like region" evidence="4">
    <location>
        <begin position="15"/>
        <end position="252"/>
    </location>
</feature>
<comment type="caution">
    <text evidence="5">The sequence shown here is derived from an EMBL/GenBank/DDBJ whole genome shotgun (WGS) entry which is preliminary data.</text>
</comment>
<accession>A0A7C3VGP7</accession>
<gene>
    <name evidence="5" type="ORF">ENR15_08085</name>
</gene>
<comment type="cofactor">
    <cofactor evidence="3">
        <name>Zn(2+)</name>
        <dbReference type="ChEBI" id="CHEBI:29105"/>
    </cofactor>
    <text evidence="3">Binds 1 divalent metal cation per subunit.</text>
</comment>
<dbReference type="PRINTS" id="PR01790">
    <property type="entry name" value="SMP30FAMILY"/>
</dbReference>
<dbReference type="GO" id="GO:0019853">
    <property type="term" value="P:L-ascorbic acid biosynthetic process"/>
    <property type="evidence" value="ECO:0007669"/>
    <property type="project" value="TreeGrafter"/>
</dbReference>
<evidence type="ECO:0000259" key="4">
    <source>
        <dbReference type="Pfam" id="PF08450"/>
    </source>
</evidence>
<organism evidence="5">
    <name type="scientific">Planktothricoides sp. SpSt-374</name>
    <dbReference type="NCBI Taxonomy" id="2282167"/>
    <lineage>
        <taxon>Bacteria</taxon>
        <taxon>Bacillati</taxon>
        <taxon>Cyanobacteriota</taxon>
        <taxon>Cyanophyceae</taxon>
        <taxon>Oscillatoriophycideae</taxon>
        <taxon>Oscillatoriales</taxon>
        <taxon>Oscillatoriaceae</taxon>
        <taxon>Planktothricoides</taxon>
    </lineage>
</organism>
<dbReference type="Gene3D" id="2.120.10.30">
    <property type="entry name" value="TolB, C-terminal domain"/>
    <property type="match status" value="1"/>
</dbReference>
<dbReference type="Pfam" id="PF08450">
    <property type="entry name" value="SGL"/>
    <property type="match status" value="1"/>
</dbReference>
<sequence>MEEMELIADYQCHNAENPMWHPLEQKLYWTDIPTGRMFRYDPANRTSEQIYAGEPVGGMALQEDGSLLLFKMRGAIERWQDGKITTLISELPEERDTRFNDAIADPAGRVFTGTMQSDTHFGSLYRLDTDGTLTKVLAQVDIPNGMGFTRDLKQMYYTDSPKRQIYIFDYDITTGNLSNMQVFITTPEGEGVPDGMTVDAEGYIWSGRWDGGHLFRYAPDGREVLRIPFPAKKVSSLTFGGPDWTDIYVTTAGGDNRAENGPGAGAVFRLNLGIKGVPEFFSKIGL</sequence>
<dbReference type="InterPro" id="IPR005511">
    <property type="entry name" value="SMP-30"/>
</dbReference>
<comment type="similarity">
    <text evidence="1">Belongs to the SMP-30/CGR1 family.</text>
</comment>
<dbReference type="SUPFAM" id="SSF63829">
    <property type="entry name" value="Calcium-dependent phosphotriesterase"/>
    <property type="match status" value="1"/>
</dbReference>
<dbReference type="EMBL" id="DSPX01000078">
    <property type="protein sequence ID" value="HGG00599.1"/>
    <property type="molecule type" value="Genomic_DNA"/>
</dbReference>
<dbReference type="GO" id="GO:0005509">
    <property type="term" value="F:calcium ion binding"/>
    <property type="evidence" value="ECO:0007669"/>
    <property type="project" value="TreeGrafter"/>
</dbReference>
<feature type="binding site" evidence="3">
    <location>
        <position position="144"/>
    </location>
    <ligand>
        <name>a divalent metal cation</name>
        <dbReference type="ChEBI" id="CHEBI:60240"/>
    </ligand>
</feature>
<dbReference type="InterPro" id="IPR011042">
    <property type="entry name" value="6-blade_b-propeller_TolB-like"/>
</dbReference>
<feature type="binding site" evidence="3">
    <location>
        <position position="194"/>
    </location>
    <ligand>
        <name>a divalent metal cation</name>
        <dbReference type="ChEBI" id="CHEBI:60240"/>
    </ligand>
</feature>
<feature type="binding site" evidence="3">
    <location>
        <position position="100"/>
    </location>
    <ligand>
        <name>substrate</name>
    </ligand>
</feature>
<reference evidence="5" key="1">
    <citation type="journal article" date="2020" name="mSystems">
        <title>Genome- and Community-Level Interaction Insights into Carbon Utilization and Element Cycling Functions of Hydrothermarchaeota in Hydrothermal Sediment.</title>
        <authorList>
            <person name="Zhou Z."/>
            <person name="Liu Y."/>
            <person name="Xu W."/>
            <person name="Pan J."/>
            <person name="Luo Z.H."/>
            <person name="Li M."/>
        </authorList>
    </citation>
    <scope>NUCLEOTIDE SEQUENCE [LARGE SCALE GENOMIC DNA]</scope>
    <source>
        <strain evidence="5">SpSt-374</strain>
    </source>
</reference>
<evidence type="ECO:0000256" key="2">
    <source>
        <dbReference type="PIRSR" id="PIRSR605511-1"/>
    </source>
</evidence>
<dbReference type="AlphaFoldDB" id="A0A7C3VGP7"/>
<dbReference type="GO" id="GO:0004341">
    <property type="term" value="F:gluconolactonase activity"/>
    <property type="evidence" value="ECO:0007669"/>
    <property type="project" value="TreeGrafter"/>
</dbReference>
<evidence type="ECO:0000256" key="3">
    <source>
        <dbReference type="PIRSR" id="PIRSR605511-2"/>
    </source>
</evidence>
<dbReference type="InterPro" id="IPR013658">
    <property type="entry name" value="SGL"/>
</dbReference>
<feature type="binding site" evidence="3">
    <location>
        <position position="98"/>
    </location>
    <ligand>
        <name>substrate</name>
    </ligand>
</feature>
<evidence type="ECO:0000256" key="1">
    <source>
        <dbReference type="ARBA" id="ARBA00008853"/>
    </source>
</evidence>
<keyword evidence="3" id="KW-0862">Zinc</keyword>
<dbReference type="PANTHER" id="PTHR10907:SF47">
    <property type="entry name" value="REGUCALCIN"/>
    <property type="match status" value="1"/>
</dbReference>
<evidence type="ECO:0000313" key="5">
    <source>
        <dbReference type="EMBL" id="HGG00599.1"/>
    </source>
</evidence>
<proteinExistence type="inferred from homology"/>
<keyword evidence="3" id="KW-0479">Metal-binding</keyword>